<feature type="region of interest" description="Disordered" evidence="1">
    <location>
        <begin position="1"/>
        <end position="20"/>
    </location>
</feature>
<keyword evidence="3" id="KW-1185">Reference proteome</keyword>
<proteinExistence type="predicted"/>
<dbReference type="AlphaFoldDB" id="A0AAD8LL48"/>
<protein>
    <submittedName>
        <fullName evidence="2">Uncharacterized protein</fullName>
    </submittedName>
</protein>
<accession>A0AAD8LL48</accession>
<dbReference type="EMBL" id="JAUHHV010000001">
    <property type="protein sequence ID" value="KAK1441066.1"/>
    <property type="molecule type" value="Genomic_DNA"/>
</dbReference>
<reference evidence="2" key="1">
    <citation type="journal article" date="2023" name="bioRxiv">
        <title>Improved chromosome-level genome assembly for marigold (Tagetes erecta).</title>
        <authorList>
            <person name="Jiang F."/>
            <person name="Yuan L."/>
            <person name="Wang S."/>
            <person name="Wang H."/>
            <person name="Xu D."/>
            <person name="Wang A."/>
            <person name="Fan W."/>
        </authorList>
    </citation>
    <scope>NUCLEOTIDE SEQUENCE</scope>
    <source>
        <strain evidence="2">WSJ</strain>
        <tissue evidence="2">Leaf</tissue>
    </source>
</reference>
<gene>
    <name evidence="2" type="ORF">QVD17_06903</name>
</gene>
<evidence type="ECO:0000313" key="3">
    <source>
        <dbReference type="Proteomes" id="UP001229421"/>
    </source>
</evidence>
<evidence type="ECO:0000313" key="2">
    <source>
        <dbReference type="EMBL" id="KAK1441066.1"/>
    </source>
</evidence>
<evidence type="ECO:0000256" key="1">
    <source>
        <dbReference type="SAM" id="MobiDB-lite"/>
    </source>
</evidence>
<name>A0AAD8LL48_TARER</name>
<dbReference type="Proteomes" id="UP001229421">
    <property type="component" value="Unassembled WGS sequence"/>
</dbReference>
<dbReference type="Pfam" id="PF03004">
    <property type="entry name" value="Transposase_24"/>
    <property type="match status" value="1"/>
</dbReference>
<sequence>MGRRKGLHITSTGVSERVEDHGEDNVEYHAAYDIQSHHTSKCKVANQTFIIRHKAAKNNGVYPTRGEVYIKTRTRKDGTIMDDKAAHVVDRYNWFMVDDDRVDIMSGFEAVYMVDDGRVYHERF</sequence>
<dbReference type="InterPro" id="IPR004252">
    <property type="entry name" value="Probable_transposase_24"/>
</dbReference>
<comment type="caution">
    <text evidence="2">The sequence shown here is derived from an EMBL/GenBank/DDBJ whole genome shotgun (WGS) entry which is preliminary data.</text>
</comment>
<organism evidence="2 3">
    <name type="scientific">Tagetes erecta</name>
    <name type="common">African marigold</name>
    <dbReference type="NCBI Taxonomy" id="13708"/>
    <lineage>
        <taxon>Eukaryota</taxon>
        <taxon>Viridiplantae</taxon>
        <taxon>Streptophyta</taxon>
        <taxon>Embryophyta</taxon>
        <taxon>Tracheophyta</taxon>
        <taxon>Spermatophyta</taxon>
        <taxon>Magnoliopsida</taxon>
        <taxon>eudicotyledons</taxon>
        <taxon>Gunneridae</taxon>
        <taxon>Pentapetalae</taxon>
        <taxon>asterids</taxon>
        <taxon>campanulids</taxon>
        <taxon>Asterales</taxon>
        <taxon>Asteraceae</taxon>
        <taxon>Asteroideae</taxon>
        <taxon>Heliantheae alliance</taxon>
        <taxon>Tageteae</taxon>
        <taxon>Tagetes</taxon>
    </lineage>
</organism>